<dbReference type="Proteomes" id="UP000647836">
    <property type="component" value="Unassembled WGS sequence"/>
</dbReference>
<dbReference type="PANTHER" id="PTHR46796">
    <property type="entry name" value="HTH-TYPE TRANSCRIPTIONAL ACTIVATOR RHAS-RELATED"/>
    <property type="match status" value="1"/>
</dbReference>
<comment type="caution">
    <text evidence="5">The sequence shown here is derived from an EMBL/GenBank/DDBJ whole genome shotgun (WGS) entry which is preliminary data.</text>
</comment>
<organism evidence="5 6">
    <name type="scientific">Nostoc cf. edaphicum LEGE 07299</name>
    <dbReference type="NCBI Taxonomy" id="2777974"/>
    <lineage>
        <taxon>Bacteria</taxon>
        <taxon>Bacillati</taxon>
        <taxon>Cyanobacteriota</taxon>
        <taxon>Cyanophyceae</taxon>
        <taxon>Nostocales</taxon>
        <taxon>Nostocaceae</taxon>
        <taxon>Nostoc</taxon>
    </lineage>
</organism>
<feature type="domain" description="HTH araC/xylS-type" evidence="4">
    <location>
        <begin position="37"/>
        <end position="135"/>
    </location>
</feature>
<dbReference type="SUPFAM" id="SSF46689">
    <property type="entry name" value="Homeodomain-like"/>
    <property type="match status" value="2"/>
</dbReference>
<evidence type="ECO:0000313" key="5">
    <source>
        <dbReference type="EMBL" id="MBE9104209.1"/>
    </source>
</evidence>
<keyword evidence="1" id="KW-0805">Transcription regulation</keyword>
<name>A0ABR9TUY1_9NOSO</name>
<keyword evidence="3" id="KW-0804">Transcription</keyword>
<dbReference type="InterPro" id="IPR050204">
    <property type="entry name" value="AraC_XylS_family_regulators"/>
</dbReference>
<evidence type="ECO:0000256" key="1">
    <source>
        <dbReference type="ARBA" id="ARBA00023015"/>
    </source>
</evidence>
<dbReference type="SMART" id="SM00342">
    <property type="entry name" value="HTH_ARAC"/>
    <property type="match status" value="1"/>
</dbReference>
<dbReference type="Pfam" id="PF12833">
    <property type="entry name" value="HTH_18"/>
    <property type="match status" value="1"/>
</dbReference>
<dbReference type="InterPro" id="IPR020449">
    <property type="entry name" value="Tscrpt_reg_AraC-type_HTH"/>
</dbReference>
<evidence type="ECO:0000259" key="4">
    <source>
        <dbReference type="PROSITE" id="PS01124"/>
    </source>
</evidence>
<dbReference type="InterPro" id="IPR018060">
    <property type="entry name" value="HTH_AraC"/>
</dbReference>
<dbReference type="PRINTS" id="PR00032">
    <property type="entry name" value="HTHARAC"/>
</dbReference>
<evidence type="ECO:0000256" key="3">
    <source>
        <dbReference type="ARBA" id="ARBA00023163"/>
    </source>
</evidence>
<reference evidence="5 6" key="1">
    <citation type="submission" date="2020-10" db="EMBL/GenBank/DDBJ databases">
        <authorList>
            <person name="Castelo-Branco R."/>
            <person name="Eusebio N."/>
            <person name="Adriana R."/>
            <person name="Vieira A."/>
            <person name="Brugerolle De Fraissinette N."/>
            <person name="Rezende De Castro R."/>
            <person name="Schneider M.P."/>
            <person name="Vasconcelos V."/>
            <person name="Leao P.N."/>
        </authorList>
    </citation>
    <scope>NUCLEOTIDE SEQUENCE [LARGE SCALE GENOMIC DNA]</scope>
    <source>
        <strain evidence="5 6">LEGE 07299</strain>
    </source>
</reference>
<dbReference type="InterPro" id="IPR018062">
    <property type="entry name" value="HTH_AraC-typ_CS"/>
</dbReference>
<accession>A0ABR9TUY1</accession>
<dbReference type="PANTHER" id="PTHR46796:SF6">
    <property type="entry name" value="ARAC SUBFAMILY"/>
    <property type="match status" value="1"/>
</dbReference>
<evidence type="ECO:0000256" key="2">
    <source>
        <dbReference type="ARBA" id="ARBA00023125"/>
    </source>
</evidence>
<evidence type="ECO:0000313" key="6">
    <source>
        <dbReference type="Proteomes" id="UP000647836"/>
    </source>
</evidence>
<dbReference type="EMBL" id="JADEXF010000091">
    <property type="protein sequence ID" value="MBE9104209.1"/>
    <property type="molecule type" value="Genomic_DNA"/>
</dbReference>
<dbReference type="Gene3D" id="1.10.10.60">
    <property type="entry name" value="Homeodomain-like"/>
    <property type="match status" value="2"/>
</dbReference>
<dbReference type="InterPro" id="IPR009057">
    <property type="entry name" value="Homeodomain-like_sf"/>
</dbReference>
<proteinExistence type="predicted"/>
<dbReference type="PROSITE" id="PS00041">
    <property type="entry name" value="HTH_ARAC_FAMILY_1"/>
    <property type="match status" value="1"/>
</dbReference>
<keyword evidence="2" id="KW-0238">DNA-binding</keyword>
<keyword evidence="6" id="KW-1185">Reference proteome</keyword>
<protein>
    <submittedName>
        <fullName evidence="5">Helix-turn-helix transcriptional regulator</fullName>
    </submittedName>
</protein>
<dbReference type="RefSeq" id="WP_194041631.1">
    <property type="nucleotide sequence ID" value="NZ_JADEXF010000091.1"/>
</dbReference>
<sequence>MCRNLISCLHVAPVENHSRKAKKPLTPKGKLSGTQLTDVIEIARSQLGVELNLSQLANAAQVSDFHFSRLFKNTTGMAPHQFVLRLRLEQAKKLLRINQLSLSEVALAVGFFDQSHFSNVFKRAFGMSPRAFVKTL</sequence>
<gene>
    <name evidence="5" type="ORF">IQ229_04415</name>
</gene>
<dbReference type="PROSITE" id="PS01124">
    <property type="entry name" value="HTH_ARAC_FAMILY_2"/>
    <property type="match status" value="1"/>
</dbReference>